<feature type="transmembrane region" description="Helical" evidence="7">
    <location>
        <begin position="428"/>
        <end position="449"/>
    </location>
</feature>
<accession>A0A0K2JGJ3</accession>
<reference evidence="9 10" key="1">
    <citation type="journal article" date="2015" name="Genome Announc.">
        <title>Complete Genome Sequence of Spiroplasma kunkelii Strain CR2-3x, Causal Agent of Corn Stunt Disease in Zea mays L.</title>
        <authorList>
            <person name="Davis R.E."/>
            <person name="Shao J."/>
            <person name="Dally E.L."/>
            <person name="Zhao Y."/>
            <person name="Gasparich G.E."/>
            <person name="Gaynor B.J."/>
            <person name="Athey J.C."/>
            <person name="Harrison N.A."/>
            <person name="Donofrio N."/>
        </authorList>
    </citation>
    <scope>NUCLEOTIDE SEQUENCE [LARGE SCALE GENOMIC DNA]</scope>
    <source>
        <strain evidence="9 10">CR2-3x</strain>
    </source>
</reference>
<feature type="transmembrane region" description="Helical" evidence="7">
    <location>
        <begin position="941"/>
        <end position="964"/>
    </location>
</feature>
<keyword evidence="2" id="KW-1003">Cell membrane</keyword>
<feature type="transmembrane region" description="Helical" evidence="7">
    <location>
        <begin position="469"/>
        <end position="490"/>
    </location>
</feature>
<evidence type="ECO:0000256" key="1">
    <source>
        <dbReference type="ARBA" id="ARBA00004651"/>
    </source>
</evidence>
<keyword evidence="5 7" id="KW-0472">Membrane</keyword>
<comment type="subcellular location">
    <subcellularLocation>
        <location evidence="1">Cell membrane</location>
        <topology evidence="1">Multi-pass membrane protein</topology>
    </subcellularLocation>
</comment>
<keyword evidence="3 7" id="KW-0812">Transmembrane</keyword>
<sequence length="1067" mass="121979">MGQILKSYLKSYFKNWIEAQGLILFIIIIIATIAGILSGALQYKIKYNDLVYISEQWDYNFSVEDYKPNFIEDYYLHNKFIDKNKQEINVTGVPQAILNENSSWWKTTKSVCGNLASPELQQIYSTSQIINKLAEVAQYRGMKKNIDGVNPIGYLYFKKFNWNQPKEMVTWLLRQKNLPEYSVGVFEAISFKQESGSNYTLKITPAVVQNLEQTAAVNFNQLKLYQGQFPTLDNEAVISSLFAEQNNLKIGDIFPVIQNNPNFNLKIVGIGNNLDNFIKRTSLKINSSNDIRKYGVLFTTEHFQTQLQDANVRGELGNITLNPSQKILIKLNSTNAILTLKENLAQGYINPTATLISYENSDIAMQTQNINIQIILYSAIGSVLLFLGFIFINYTMKKEMNKTRRQIGIFKAFGYQTTELSWIFSTKFFVTMLFGIILGYCVSIPIQLYVNTLYTTGLLIPFKLIYVSWWFMLILFLVIPIFFTTLSFLFTMSYLKKPSLVLINGAGKMHFYGLIIGIKKNFSKTSFLFRIQLAFTLKGFLKWMIVIFIFFISSLLFIIQFNASDIFWQIVYSFSNVYKKDVDHSFQFPSLLTMATSHRTSTGEEKLKLINNNHFWVLPTSNVEQTQAVSLAKFNELATEINHNPMDMELWQKLFLYKPIYQSVYLTDLIQVVKDITNITGGNLPDWGKNIVNLSNLIDQTHIKTVVSFNTLYYNPQTELPVLNLAVTPSNRETAVISDLNLKGIEPNTLTNFYQMEGVNKTVINELFAAPLTRTQIPAIISEKIAKLNNLKINDTFEFTVKNVRSPYNISIAVKGINKNDTTRSNVFINANTIRFLFYDFNEKPVPNNFYDGFISKEKMIYDKINPKELLMGKQDYKITLQNLTINIFNHDITDNLGKIMTTITSDGSDISIFTGPNNVELITLQKLLASAGLEMLNDSLLILQILNGIIIFIILAVITSSVIDEASSVILTMRALGYKPGQVNFIIIGNYVLGVLFAFFLAYVISLLIWYFAVNIILEQFKFVINLPLNWQTPLKVGTIISIILVLSWLLSMYLVKKQKLNELTE</sequence>
<dbReference type="Proteomes" id="UP000062963">
    <property type="component" value="Chromosome"/>
</dbReference>
<dbReference type="Pfam" id="PF02687">
    <property type="entry name" value="FtsX"/>
    <property type="match status" value="2"/>
</dbReference>
<evidence type="ECO:0000256" key="3">
    <source>
        <dbReference type="ARBA" id="ARBA00022692"/>
    </source>
</evidence>
<proteinExistence type="inferred from homology"/>
<evidence type="ECO:0000256" key="6">
    <source>
        <dbReference type="ARBA" id="ARBA00038076"/>
    </source>
</evidence>
<dbReference type="GO" id="GO:0022857">
    <property type="term" value="F:transmembrane transporter activity"/>
    <property type="evidence" value="ECO:0007669"/>
    <property type="project" value="TreeGrafter"/>
</dbReference>
<keyword evidence="4 7" id="KW-1133">Transmembrane helix</keyword>
<gene>
    <name evidence="9" type="ORF">SKUN_00649</name>
</gene>
<dbReference type="InterPro" id="IPR003838">
    <property type="entry name" value="ABC3_permease_C"/>
</dbReference>
<dbReference type="EMBL" id="CP010899">
    <property type="protein sequence ID" value="ALA97542.1"/>
    <property type="molecule type" value="Genomic_DNA"/>
</dbReference>
<keyword evidence="10" id="KW-1185">Reference proteome</keyword>
<dbReference type="RefSeq" id="WP_053390793.1">
    <property type="nucleotide sequence ID" value="NZ_CP010899.1"/>
</dbReference>
<evidence type="ECO:0000313" key="9">
    <source>
        <dbReference type="EMBL" id="ALA97542.1"/>
    </source>
</evidence>
<dbReference type="InterPro" id="IPR050250">
    <property type="entry name" value="Macrolide_Exporter_MacB"/>
</dbReference>
<dbReference type="GO" id="GO:0005886">
    <property type="term" value="C:plasma membrane"/>
    <property type="evidence" value="ECO:0007669"/>
    <property type="project" value="UniProtKB-SubCell"/>
</dbReference>
<protein>
    <submittedName>
        <fullName evidence="9">ABC transporter permease</fullName>
    </submittedName>
</protein>
<feature type="transmembrane region" description="Helical" evidence="7">
    <location>
        <begin position="984"/>
        <end position="1014"/>
    </location>
</feature>
<feature type="domain" description="ABC3 transporter permease C-terminal" evidence="8">
    <location>
        <begin position="950"/>
        <end position="1059"/>
    </location>
</feature>
<comment type="similarity">
    <text evidence="6">Belongs to the ABC-4 integral membrane protein family.</text>
</comment>
<evidence type="ECO:0000256" key="2">
    <source>
        <dbReference type="ARBA" id="ARBA00022475"/>
    </source>
</evidence>
<dbReference type="PATRIC" id="fig|273035.7.peg.781"/>
<feature type="transmembrane region" description="Helical" evidence="7">
    <location>
        <begin position="374"/>
        <end position="396"/>
    </location>
</feature>
<evidence type="ECO:0000259" key="8">
    <source>
        <dbReference type="Pfam" id="PF02687"/>
    </source>
</evidence>
<evidence type="ECO:0000313" key="10">
    <source>
        <dbReference type="Proteomes" id="UP000062963"/>
    </source>
</evidence>
<feature type="transmembrane region" description="Helical" evidence="7">
    <location>
        <begin position="540"/>
        <end position="559"/>
    </location>
</feature>
<evidence type="ECO:0000256" key="4">
    <source>
        <dbReference type="ARBA" id="ARBA00022989"/>
    </source>
</evidence>
<dbReference type="STRING" id="273035.SKUN_00649"/>
<name>A0A0K2JGJ3_SPIKU</name>
<feature type="domain" description="ABC3 transporter permease C-terminal" evidence="8">
    <location>
        <begin position="380"/>
        <end position="492"/>
    </location>
</feature>
<evidence type="ECO:0000256" key="7">
    <source>
        <dbReference type="SAM" id="Phobius"/>
    </source>
</evidence>
<organism evidence="9 10">
    <name type="scientific">Spiroplasma kunkelii CR2-3x</name>
    <dbReference type="NCBI Taxonomy" id="273035"/>
    <lineage>
        <taxon>Bacteria</taxon>
        <taxon>Bacillati</taxon>
        <taxon>Mycoplasmatota</taxon>
        <taxon>Mollicutes</taxon>
        <taxon>Entomoplasmatales</taxon>
        <taxon>Spiroplasmataceae</taxon>
        <taxon>Spiroplasma</taxon>
    </lineage>
</organism>
<dbReference type="AlphaFoldDB" id="A0A0K2JGJ3"/>
<evidence type="ECO:0000256" key="5">
    <source>
        <dbReference type="ARBA" id="ARBA00023136"/>
    </source>
</evidence>
<feature type="transmembrane region" description="Helical" evidence="7">
    <location>
        <begin position="21"/>
        <end position="41"/>
    </location>
</feature>
<dbReference type="PANTHER" id="PTHR30572">
    <property type="entry name" value="MEMBRANE COMPONENT OF TRANSPORTER-RELATED"/>
    <property type="match status" value="1"/>
</dbReference>
<feature type="transmembrane region" description="Helical" evidence="7">
    <location>
        <begin position="1034"/>
        <end position="1057"/>
    </location>
</feature>
<dbReference type="PANTHER" id="PTHR30572:SF4">
    <property type="entry name" value="ABC TRANSPORTER PERMEASE YTRF"/>
    <property type="match status" value="1"/>
</dbReference>
<dbReference type="OrthoDB" id="391548at2"/>
<dbReference type="KEGG" id="skn:SKUN_00649"/>